<dbReference type="AlphaFoldDB" id="A0A7J7RXU5"/>
<dbReference type="PANTHER" id="PTHR34313">
    <property type="entry name" value="ENDOGENOUS RETROVIRUS GROUP K MEMBER 113 ENV POLYPROTEIN-RELATED"/>
    <property type="match status" value="1"/>
</dbReference>
<sequence>MSELNFPKIIKSPYNISIFKKDKVLAPPQLKMIAPIRGPVQKTLWKVAFGLGQNQIWNGNYTKDIGNQYTFKLEKTQMFNLQVRLKTPFIFLMGKFTIDSTLKIVECHQCRLFTCIDSSIYNSSQDQIMILRKRRGLWIPVQAPRVWEGSPTVHIVLQLLHKILHGTKRFVGLLIIAIIGIIAITTLAAVSGVALHQTVQTTKFVQK</sequence>
<proteinExistence type="predicted"/>
<keyword evidence="2" id="KW-1133">Transmembrane helix</keyword>
<dbReference type="PANTHER" id="PTHR34313:SF3">
    <property type="entry name" value="ENDOGENOUS RETROVIRUS GROUP K MEMBER 113 ENV POLYPROTEIN-RELATED"/>
    <property type="match status" value="1"/>
</dbReference>
<reference evidence="3 4" key="1">
    <citation type="journal article" date="2020" name="Nature">
        <title>Six reference-quality genomes reveal evolution of bat adaptations.</title>
        <authorList>
            <person name="Jebb D."/>
            <person name="Huang Z."/>
            <person name="Pippel M."/>
            <person name="Hughes G.M."/>
            <person name="Lavrichenko K."/>
            <person name="Devanna P."/>
            <person name="Winkler S."/>
            <person name="Jermiin L.S."/>
            <person name="Skirmuntt E.C."/>
            <person name="Katzourakis A."/>
            <person name="Burkitt-Gray L."/>
            <person name="Ray D.A."/>
            <person name="Sullivan K.A.M."/>
            <person name="Roscito J.G."/>
            <person name="Kirilenko B.M."/>
            <person name="Davalos L.M."/>
            <person name="Corthals A.P."/>
            <person name="Power M.L."/>
            <person name="Jones G."/>
            <person name="Ransome R.D."/>
            <person name="Dechmann D.K.N."/>
            <person name="Locatelli A.G."/>
            <person name="Puechmaille S.J."/>
            <person name="Fedrigo O."/>
            <person name="Jarvis E.D."/>
            <person name="Hiller M."/>
            <person name="Vernes S.C."/>
            <person name="Myers E.W."/>
            <person name="Teeling E.C."/>
        </authorList>
    </citation>
    <scope>NUCLEOTIDE SEQUENCE [LARGE SCALE GENOMIC DNA]</scope>
    <source>
        <strain evidence="3">MRhiFer1</strain>
        <tissue evidence="3">Lung</tissue>
    </source>
</reference>
<keyword evidence="2" id="KW-0812">Transmembrane</keyword>
<dbReference type="Proteomes" id="UP000585614">
    <property type="component" value="Unassembled WGS sequence"/>
</dbReference>
<comment type="subcellular location">
    <subcellularLocation>
        <location evidence="1">Virion</location>
    </subcellularLocation>
</comment>
<keyword evidence="2" id="KW-0472">Membrane</keyword>
<comment type="caution">
    <text evidence="3">The sequence shown here is derived from an EMBL/GenBank/DDBJ whole genome shotgun (WGS) entry which is preliminary data.</text>
</comment>
<organism evidence="3 4">
    <name type="scientific">Rhinolophus ferrumequinum</name>
    <name type="common">Greater horseshoe bat</name>
    <dbReference type="NCBI Taxonomy" id="59479"/>
    <lineage>
        <taxon>Eukaryota</taxon>
        <taxon>Metazoa</taxon>
        <taxon>Chordata</taxon>
        <taxon>Craniata</taxon>
        <taxon>Vertebrata</taxon>
        <taxon>Euteleostomi</taxon>
        <taxon>Mammalia</taxon>
        <taxon>Eutheria</taxon>
        <taxon>Laurasiatheria</taxon>
        <taxon>Chiroptera</taxon>
        <taxon>Yinpterochiroptera</taxon>
        <taxon>Rhinolophoidea</taxon>
        <taxon>Rhinolophidae</taxon>
        <taxon>Rhinolophinae</taxon>
        <taxon>Rhinolophus</taxon>
    </lineage>
</organism>
<dbReference type="EMBL" id="JACAGC010000024">
    <property type="protein sequence ID" value="KAF6280971.1"/>
    <property type="molecule type" value="Genomic_DNA"/>
</dbReference>
<protein>
    <submittedName>
        <fullName evidence="3">Uncharacterized protein</fullName>
    </submittedName>
</protein>
<evidence type="ECO:0000313" key="4">
    <source>
        <dbReference type="Proteomes" id="UP000585614"/>
    </source>
</evidence>
<name>A0A7J7RXU5_RHIFE</name>
<evidence type="ECO:0000313" key="3">
    <source>
        <dbReference type="EMBL" id="KAF6280971.1"/>
    </source>
</evidence>
<gene>
    <name evidence="3" type="ORF">mRhiFer1_009333</name>
</gene>
<evidence type="ECO:0000256" key="1">
    <source>
        <dbReference type="ARBA" id="ARBA00004328"/>
    </source>
</evidence>
<feature type="transmembrane region" description="Helical" evidence="2">
    <location>
        <begin position="170"/>
        <end position="195"/>
    </location>
</feature>
<evidence type="ECO:0000256" key="2">
    <source>
        <dbReference type="SAM" id="Phobius"/>
    </source>
</evidence>
<accession>A0A7J7RXU5</accession>
<dbReference type="InterPro" id="IPR051255">
    <property type="entry name" value="Retroviral_env_glycoprotein"/>
</dbReference>